<evidence type="ECO:0000256" key="1">
    <source>
        <dbReference type="ARBA" id="ARBA00004418"/>
    </source>
</evidence>
<evidence type="ECO:0000256" key="4">
    <source>
        <dbReference type="SAM" id="SignalP"/>
    </source>
</evidence>
<dbReference type="PANTHER" id="PTHR43649:SF12">
    <property type="entry name" value="DIACETYLCHITOBIOSE BINDING PROTEIN DASA"/>
    <property type="match status" value="1"/>
</dbReference>
<organism evidence="5 6">
    <name type="scientific">Microvirga brassicacearum</name>
    <dbReference type="NCBI Taxonomy" id="2580413"/>
    <lineage>
        <taxon>Bacteria</taxon>
        <taxon>Pseudomonadati</taxon>
        <taxon>Pseudomonadota</taxon>
        <taxon>Alphaproteobacteria</taxon>
        <taxon>Hyphomicrobiales</taxon>
        <taxon>Methylobacteriaceae</taxon>
        <taxon>Microvirga</taxon>
    </lineage>
</organism>
<dbReference type="RefSeq" id="WP_150947215.1">
    <property type="nucleotide sequence ID" value="NZ_VCMV01000035.1"/>
</dbReference>
<dbReference type="InterPro" id="IPR050490">
    <property type="entry name" value="Bact_solute-bd_prot1"/>
</dbReference>
<dbReference type="PANTHER" id="PTHR43649">
    <property type="entry name" value="ARABINOSE-BINDING PROTEIN-RELATED"/>
    <property type="match status" value="1"/>
</dbReference>
<dbReference type="OrthoDB" id="9811951at2"/>
<dbReference type="AlphaFoldDB" id="A0A5N3P6V5"/>
<evidence type="ECO:0000313" key="5">
    <source>
        <dbReference type="EMBL" id="KAB0265460.1"/>
    </source>
</evidence>
<dbReference type="Pfam" id="PF01547">
    <property type="entry name" value="SBP_bac_1"/>
    <property type="match status" value="1"/>
</dbReference>
<dbReference type="GO" id="GO:0042597">
    <property type="term" value="C:periplasmic space"/>
    <property type="evidence" value="ECO:0007669"/>
    <property type="project" value="UniProtKB-SubCell"/>
</dbReference>
<name>A0A5N3P6V5_9HYPH</name>
<comment type="subcellular location">
    <subcellularLocation>
        <location evidence="1">Periplasm</location>
    </subcellularLocation>
</comment>
<dbReference type="Proteomes" id="UP000325684">
    <property type="component" value="Unassembled WGS sequence"/>
</dbReference>
<evidence type="ECO:0000256" key="3">
    <source>
        <dbReference type="ARBA" id="ARBA00022764"/>
    </source>
</evidence>
<protein>
    <submittedName>
        <fullName evidence="5">Sugar ABC transporter substrate-binding protein</fullName>
    </submittedName>
</protein>
<dbReference type="SUPFAM" id="SSF53850">
    <property type="entry name" value="Periplasmic binding protein-like II"/>
    <property type="match status" value="1"/>
</dbReference>
<dbReference type="InterPro" id="IPR006059">
    <property type="entry name" value="SBP"/>
</dbReference>
<evidence type="ECO:0000313" key="6">
    <source>
        <dbReference type="Proteomes" id="UP000325684"/>
    </source>
</evidence>
<reference evidence="5 6" key="1">
    <citation type="journal article" date="2019" name="Microorganisms">
        <title>Genome Insights into the Novel Species Microvirga brassicacearum, a Rapeseed Endophyte with Biotechnological Potential.</title>
        <authorList>
            <person name="Jimenez-Gomez A."/>
            <person name="Saati-Santamaria Z."/>
            <person name="Igual J.M."/>
            <person name="Rivas R."/>
            <person name="Mateos P.F."/>
            <person name="Garcia-Fraile P."/>
        </authorList>
    </citation>
    <scope>NUCLEOTIDE SEQUENCE [LARGE SCALE GENOMIC DNA]</scope>
    <source>
        <strain evidence="5 6">CDVBN77</strain>
    </source>
</reference>
<feature type="signal peptide" evidence="4">
    <location>
        <begin position="1"/>
        <end position="27"/>
    </location>
</feature>
<evidence type="ECO:0000256" key="2">
    <source>
        <dbReference type="ARBA" id="ARBA00008520"/>
    </source>
</evidence>
<proteinExistence type="inferred from homology"/>
<dbReference type="CDD" id="cd13585">
    <property type="entry name" value="PBP2_TMBP_like"/>
    <property type="match status" value="1"/>
</dbReference>
<keyword evidence="6" id="KW-1185">Reference proteome</keyword>
<sequence length="435" mass="46871">MKPSFKASIAAGLLSLSVASIPFPALAQKATVRMWTFLNPAGTTPREVTLAKIVSDFQAANPDIEIVTETHAFDQLTPKFLAAHGAGKAPDIIWAATDFLGDAIGAGSLADLNDLFIKKWTPEQIADRKGPYWDLTNRNGKQYALFTSRNYISILYRPDFFKEAGLDPATIKTWDDFVKAAKALTVTDTSGQIVRYGFAQGYSEHQADPLLMIPMVLASGEGIFKKDGRANFASPAGVAAMKFQTDLIKEHKVSPPQAATWTVDDVYEQFASGRAAMILGASVRVSTLQSKLGDDKVGMMLWPGSGDVKHAPAVMAGWAVGVWSGSKVKAQAGKFVEYMLGPDGDKLWVTSGGQSPGLQSTLNGLGDFTKQPGKAYLNVASEGSANYGWLAPIDFSAGGYRQALNKAGQRILVNGEDVKTSLERAEAEFNRQHKR</sequence>
<keyword evidence="4" id="KW-0732">Signal</keyword>
<feature type="chain" id="PRO_5024309491" evidence="4">
    <location>
        <begin position="28"/>
        <end position="435"/>
    </location>
</feature>
<gene>
    <name evidence="5" type="ORF">FEZ63_18475</name>
</gene>
<comment type="similarity">
    <text evidence="2">Belongs to the bacterial solute-binding protein 1 family.</text>
</comment>
<keyword evidence="3" id="KW-0574">Periplasm</keyword>
<dbReference type="Gene3D" id="3.40.190.10">
    <property type="entry name" value="Periplasmic binding protein-like II"/>
    <property type="match status" value="1"/>
</dbReference>
<dbReference type="EMBL" id="VCMV01000035">
    <property type="protein sequence ID" value="KAB0265460.1"/>
    <property type="molecule type" value="Genomic_DNA"/>
</dbReference>
<accession>A0A5N3P6V5</accession>
<comment type="caution">
    <text evidence="5">The sequence shown here is derived from an EMBL/GenBank/DDBJ whole genome shotgun (WGS) entry which is preliminary data.</text>
</comment>